<gene>
    <name evidence="7" type="ORF">GAK31_01952</name>
</gene>
<keyword evidence="4" id="KW-0812">Transmembrane</keyword>
<dbReference type="PANTHER" id="PTHR33452">
    <property type="entry name" value="OXIDOREDUCTASE CATD-RELATED"/>
    <property type="match status" value="1"/>
</dbReference>
<keyword evidence="5" id="KW-1133">Transmembrane helix</keyword>
<evidence type="ECO:0000256" key="3">
    <source>
        <dbReference type="ARBA" id="ARBA00022475"/>
    </source>
</evidence>
<organism evidence="7 8">
    <name type="scientific">Stenotrophomonas maltophilia</name>
    <name type="common">Pseudomonas maltophilia</name>
    <name type="synonym">Xanthomonas maltophilia</name>
    <dbReference type="NCBI Taxonomy" id="40324"/>
    <lineage>
        <taxon>Bacteria</taxon>
        <taxon>Pseudomonadati</taxon>
        <taxon>Pseudomonadota</taxon>
        <taxon>Gammaproteobacteria</taxon>
        <taxon>Lysobacterales</taxon>
        <taxon>Lysobacteraceae</taxon>
        <taxon>Stenotrophomonas</taxon>
        <taxon>Stenotrophomonas maltophilia group</taxon>
    </lineage>
</organism>
<evidence type="ECO:0000313" key="8">
    <source>
        <dbReference type="Proteomes" id="UP000487117"/>
    </source>
</evidence>
<keyword evidence="3" id="KW-1003">Cell membrane</keyword>
<keyword evidence="6" id="KW-0472">Membrane</keyword>
<dbReference type="Proteomes" id="UP000487117">
    <property type="component" value="Unassembled WGS sequence"/>
</dbReference>
<accession>A0A7V8JMS3</accession>
<evidence type="ECO:0000256" key="5">
    <source>
        <dbReference type="ARBA" id="ARBA00022989"/>
    </source>
</evidence>
<dbReference type="Pfam" id="PF07681">
    <property type="entry name" value="DoxX"/>
    <property type="match status" value="1"/>
</dbReference>
<protein>
    <recommendedName>
        <fullName evidence="9">DoxX family protein</fullName>
    </recommendedName>
</protein>
<dbReference type="InterPro" id="IPR051907">
    <property type="entry name" value="DoxX-like_oxidoreductase"/>
</dbReference>
<dbReference type="AlphaFoldDB" id="A0A7V8JMS3"/>
<comment type="similarity">
    <text evidence="2">Belongs to the DoxX family.</text>
</comment>
<proteinExistence type="inferred from homology"/>
<dbReference type="InterPro" id="IPR032808">
    <property type="entry name" value="DoxX"/>
</dbReference>
<evidence type="ECO:0008006" key="9">
    <source>
        <dbReference type="Google" id="ProtNLM"/>
    </source>
</evidence>
<comment type="subcellular location">
    <subcellularLocation>
        <location evidence="1">Cell membrane</location>
        <topology evidence="1">Multi-pass membrane protein</topology>
    </subcellularLocation>
</comment>
<evidence type="ECO:0000256" key="1">
    <source>
        <dbReference type="ARBA" id="ARBA00004651"/>
    </source>
</evidence>
<dbReference type="EMBL" id="WNDS01000002">
    <property type="protein sequence ID" value="KAF1016454.1"/>
    <property type="molecule type" value="Genomic_DNA"/>
</dbReference>
<sequence>MKTPLLATVRGRLDTCAPWLAPLGLRVLLAWEFFESGREKLRGENWFADLQSAFPFPFDQLPPALNWQMATWFELVGAACLLLGLGTRVAAASLLVLTVVAASAVHWPMHWDTLSELAMGYAITDQGFGNFKLPLLFMAMLMPLALQGPGKLSVDALLLRWRPRARATAGAGGPLC</sequence>
<evidence type="ECO:0000313" key="7">
    <source>
        <dbReference type="EMBL" id="KAF1016454.1"/>
    </source>
</evidence>
<dbReference type="PANTHER" id="PTHR33452:SF7">
    <property type="entry name" value="DOXX FAMILY PROTEIN"/>
    <property type="match status" value="1"/>
</dbReference>
<evidence type="ECO:0000256" key="4">
    <source>
        <dbReference type="ARBA" id="ARBA00022692"/>
    </source>
</evidence>
<name>A0A7V8JMS3_STEMA</name>
<comment type="caution">
    <text evidence="7">The sequence shown here is derived from an EMBL/GenBank/DDBJ whole genome shotgun (WGS) entry which is preliminary data.</text>
</comment>
<dbReference type="GO" id="GO:0005886">
    <property type="term" value="C:plasma membrane"/>
    <property type="evidence" value="ECO:0007669"/>
    <property type="project" value="UniProtKB-SubCell"/>
</dbReference>
<reference evidence="8" key="1">
    <citation type="journal article" date="2020" name="MBio">
        <title>Horizontal gene transfer to a defensive symbiont with a reduced genome amongst a multipartite beetle microbiome.</title>
        <authorList>
            <person name="Waterworth S.C."/>
            <person name="Florez L.V."/>
            <person name="Rees E.R."/>
            <person name="Hertweck C."/>
            <person name="Kaltenpoth M."/>
            <person name="Kwan J.C."/>
        </authorList>
    </citation>
    <scope>NUCLEOTIDE SEQUENCE [LARGE SCALE GENOMIC DNA]</scope>
</reference>
<evidence type="ECO:0000256" key="6">
    <source>
        <dbReference type="ARBA" id="ARBA00023136"/>
    </source>
</evidence>
<evidence type="ECO:0000256" key="2">
    <source>
        <dbReference type="ARBA" id="ARBA00006679"/>
    </source>
</evidence>